<dbReference type="FunFam" id="2.30.33.40:FF:000002">
    <property type="entry name" value="10 kDa chaperonin, mitochondrial"/>
    <property type="match status" value="1"/>
</dbReference>
<accession>F6U8E5</accession>
<evidence type="ECO:0000256" key="6">
    <source>
        <dbReference type="ARBA" id="ARBA00046093"/>
    </source>
</evidence>
<dbReference type="PROSITE" id="PS00681">
    <property type="entry name" value="CHAPERONINS_CPN10"/>
    <property type="match status" value="1"/>
</dbReference>
<dbReference type="HAMAP" id="MF_00580">
    <property type="entry name" value="CH10"/>
    <property type="match status" value="1"/>
</dbReference>
<comment type="similarity">
    <text evidence="1 8">Belongs to the GroES chaperonin family.</text>
</comment>
<feature type="compositionally biased region" description="Pro residues" evidence="9">
    <location>
        <begin position="1"/>
        <end position="18"/>
    </location>
</feature>
<dbReference type="GO" id="GO:0051082">
    <property type="term" value="F:unfolded protein binding"/>
    <property type="evidence" value="ECO:0000318"/>
    <property type="project" value="GO_Central"/>
</dbReference>
<keyword evidence="11" id="KW-1185">Reference proteome</keyword>
<dbReference type="Gene3D" id="2.30.33.40">
    <property type="entry name" value="GroES chaperonin"/>
    <property type="match status" value="1"/>
</dbReference>
<dbReference type="GO" id="GO:0046872">
    <property type="term" value="F:metal ion binding"/>
    <property type="evidence" value="ECO:0000318"/>
    <property type="project" value="GO_Central"/>
</dbReference>
<dbReference type="HOGENOM" id="CLU_132825_0_1_1"/>
<evidence type="ECO:0000256" key="2">
    <source>
        <dbReference type="ARBA" id="ARBA00018842"/>
    </source>
</evidence>
<feature type="region of interest" description="Disordered" evidence="9">
    <location>
        <begin position="161"/>
        <end position="180"/>
    </location>
</feature>
<reference evidence="10" key="2">
    <citation type="submission" date="2025-08" db="UniProtKB">
        <authorList>
            <consortium name="Ensembl"/>
        </authorList>
    </citation>
    <scope>IDENTIFICATION</scope>
    <source>
        <strain evidence="10">Glennie</strain>
    </source>
</reference>
<evidence type="ECO:0000256" key="9">
    <source>
        <dbReference type="SAM" id="MobiDB-lite"/>
    </source>
</evidence>
<name>F6U8E5_ORNAN</name>
<evidence type="ECO:0000256" key="1">
    <source>
        <dbReference type="ARBA" id="ARBA00006975"/>
    </source>
</evidence>
<dbReference type="InParanoid" id="F6U8E5"/>
<dbReference type="InterPro" id="IPR011032">
    <property type="entry name" value="GroES-like_sf"/>
</dbReference>
<dbReference type="InterPro" id="IPR020818">
    <property type="entry name" value="Chaperonin_GroES"/>
</dbReference>
<dbReference type="SMART" id="SM00883">
    <property type="entry name" value="Cpn10"/>
    <property type="match status" value="1"/>
</dbReference>
<dbReference type="GeneTree" id="ENSGT00390000006350"/>
<evidence type="ECO:0000256" key="8">
    <source>
        <dbReference type="RuleBase" id="RU003479"/>
    </source>
</evidence>
<protein>
    <recommendedName>
        <fullName evidence="2">10 kDa heat shock protein, mitochondrial</fullName>
    </recommendedName>
    <alternativeName>
        <fullName evidence="4">10 kDa chaperonin</fullName>
    </alternativeName>
    <alternativeName>
        <fullName evidence="5">Chaperonin 10</fullName>
    </alternativeName>
</protein>
<sequence length="298" mass="30728">MRPRAGPLPLPLPLPRPRPACAGRSRPSPAARAGPRTLNKPRAAARRRPPFYPMPVPGPPGIPEPSGTPPPRRPIPAAARHFRSRGAGGGAATTFFFFFFFPFSSPARAVGPKGWKGPESRSVWGGDVIAPASGTANGGRRGAGPAGRRACALGAGARGGHVVGGGGRGRPRASSRSGLFVSRGGAGGGAAERAGAMAGKAFKKFLPLFDRILVERSAAETVTKGGIMLPEKSQGKVLQATVVAVGSGSKGKSGELQPVSVEVGDKVLLPEYGGTKVVLEDKDYFLFRDGDILGKYLD</sequence>
<dbReference type="Ensembl" id="ENSOANT00000016519.3">
    <property type="protein sequence ID" value="ENSOANP00000016516.3"/>
    <property type="gene ID" value="ENSOANG00000010415.3"/>
</dbReference>
<dbReference type="GO" id="GO:0005759">
    <property type="term" value="C:mitochondrial matrix"/>
    <property type="evidence" value="ECO:0000318"/>
    <property type="project" value="GO_Central"/>
</dbReference>
<evidence type="ECO:0000256" key="3">
    <source>
        <dbReference type="ARBA" id="ARBA00023186"/>
    </source>
</evidence>
<feature type="region of interest" description="Disordered" evidence="9">
    <location>
        <begin position="1"/>
        <end position="72"/>
    </location>
</feature>
<dbReference type="Pfam" id="PF00166">
    <property type="entry name" value="Cpn10"/>
    <property type="match status" value="1"/>
</dbReference>
<dbReference type="GO" id="GO:0051087">
    <property type="term" value="F:protein-folding chaperone binding"/>
    <property type="evidence" value="ECO:0000318"/>
    <property type="project" value="GO_Central"/>
</dbReference>
<feature type="compositionally biased region" description="Pro residues" evidence="9">
    <location>
        <begin position="50"/>
        <end position="72"/>
    </location>
</feature>
<dbReference type="STRING" id="9258.ENSOANP00000016516"/>
<dbReference type="SUPFAM" id="SSF50129">
    <property type="entry name" value="GroES-like"/>
    <property type="match status" value="1"/>
</dbReference>
<dbReference type="GO" id="GO:0044183">
    <property type="term" value="F:protein folding chaperone"/>
    <property type="evidence" value="ECO:0007669"/>
    <property type="project" value="InterPro"/>
</dbReference>
<dbReference type="PANTHER" id="PTHR10772">
    <property type="entry name" value="10 KDA HEAT SHOCK PROTEIN"/>
    <property type="match status" value="1"/>
</dbReference>
<evidence type="ECO:0000256" key="5">
    <source>
        <dbReference type="ARBA" id="ARBA00031971"/>
    </source>
</evidence>
<dbReference type="Bgee" id="ENSOANG00000010415">
    <property type="expression patterns" value="Expressed in adult mammalian kidney and 8 other cell types or tissues"/>
</dbReference>
<comment type="function">
    <text evidence="6">Co-chaperonin implicated in mitochondrial protein import and macromolecular assembly. Together with Hsp60, facilitates the correct folding of imported proteins. May also prevent misfolding and promote the refolding and proper assembly of unfolded polypeptides generated under stress conditions in the mitochondrial matrix. The functional units of these chaperonins consist of heptameric rings of the large subunit Hsp60, which function as a back-to-back double ring. In a cyclic reaction, Hsp60 ring complexes bind one unfolded substrate protein per ring, followed by the binding of ATP and association with 2 heptameric rings of the co-chaperonin Hsp10. This leads to sequestration of the substrate protein in the inner cavity of Hsp60 where, for a certain period of time, it can fold undisturbed by other cell components. Synchronous hydrolysis of ATP in all Hsp60 subunits results in the dissociation of the chaperonin rings and the release of ADP and the folded substrate protein.</text>
</comment>
<reference evidence="10 11" key="1">
    <citation type="journal article" date="2008" name="Nature">
        <title>Genome analysis of the platypus reveals unique signatures of evolution.</title>
        <authorList>
            <person name="Warren W.C."/>
            <person name="Hillier L.W."/>
            <person name="Marshall Graves J.A."/>
            <person name="Birney E."/>
            <person name="Ponting C.P."/>
            <person name="Grutzner F."/>
            <person name="Belov K."/>
            <person name="Miller W."/>
            <person name="Clarke L."/>
            <person name="Chinwalla A.T."/>
            <person name="Yang S.P."/>
            <person name="Heger A."/>
            <person name="Locke D.P."/>
            <person name="Miethke P."/>
            <person name="Waters P.D."/>
            <person name="Veyrunes F."/>
            <person name="Fulton L."/>
            <person name="Fulton B."/>
            <person name="Graves T."/>
            <person name="Wallis J."/>
            <person name="Puente X.S."/>
            <person name="Lopez-Otin C."/>
            <person name="Ordonez G.R."/>
            <person name="Eichler E.E."/>
            <person name="Chen L."/>
            <person name="Cheng Z."/>
            <person name="Deakin J.E."/>
            <person name="Alsop A."/>
            <person name="Thompson K."/>
            <person name="Kirby P."/>
            <person name="Papenfuss A.T."/>
            <person name="Wakefield M.J."/>
            <person name="Olender T."/>
            <person name="Lancet D."/>
            <person name="Huttley G.A."/>
            <person name="Smit A.F."/>
            <person name="Pask A."/>
            <person name="Temple-Smith P."/>
            <person name="Batzer M.A."/>
            <person name="Walker J.A."/>
            <person name="Konkel M.K."/>
            <person name="Harris R.S."/>
            <person name="Whittington C.M."/>
            <person name="Wong E.S."/>
            <person name="Gemmell N.J."/>
            <person name="Buschiazzo E."/>
            <person name="Vargas Jentzsch I.M."/>
            <person name="Merkel A."/>
            <person name="Schmitz J."/>
            <person name="Zemann A."/>
            <person name="Churakov G."/>
            <person name="Kriegs J.O."/>
            <person name="Brosius J."/>
            <person name="Murchison E.P."/>
            <person name="Sachidanandam R."/>
            <person name="Smith C."/>
            <person name="Hannon G.J."/>
            <person name="Tsend-Ayush E."/>
            <person name="McMillan D."/>
            <person name="Attenborough R."/>
            <person name="Rens W."/>
            <person name="Ferguson-Smith M."/>
            <person name="Lefevre C.M."/>
            <person name="Sharp J.A."/>
            <person name="Nicholas K.R."/>
            <person name="Ray D.A."/>
            <person name="Kube M."/>
            <person name="Reinhardt R."/>
            <person name="Pringle T.H."/>
            <person name="Taylor J."/>
            <person name="Jones R.C."/>
            <person name="Nixon B."/>
            <person name="Dacheux J.L."/>
            <person name="Niwa H."/>
            <person name="Sekita Y."/>
            <person name="Huang X."/>
            <person name="Stark A."/>
            <person name="Kheradpour P."/>
            <person name="Kellis M."/>
            <person name="Flicek P."/>
            <person name="Chen Y."/>
            <person name="Webber C."/>
            <person name="Hardison R."/>
            <person name="Nelson J."/>
            <person name="Hallsworth-Pepin K."/>
            <person name="Delehaunty K."/>
            <person name="Markovic C."/>
            <person name="Minx P."/>
            <person name="Feng Y."/>
            <person name="Kremitzki C."/>
            <person name="Mitreva M."/>
            <person name="Glasscock J."/>
            <person name="Wylie T."/>
            <person name="Wohldmann P."/>
            <person name="Thiru P."/>
            <person name="Nhan M.N."/>
            <person name="Pohl C.S."/>
            <person name="Smith S.M."/>
            <person name="Hou S."/>
            <person name="Nefedov M."/>
            <person name="de Jong P.J."/>
            <person name="Renfree M.B."/>
            <person name="Mardis E.R."/>
            <person name="Wilson R.K."/>
        </authorList>
    </citation>
    <scope>NUCLEOTIDE SEQUENCE [LARGE SCALE GENOMIC DNA]</scope>
    <source>
        <strain evidence="10 11">Glennie</strain>
    </source>
</reference>
<feature type="compositionally biased region" description="Low complexity" evidence="9">
    <location>
        <begin position="19"/>
        <end position="36"/>
    </location>
</feature>
<keyword evidence="3 8" id="KW-0143">Chaperone</keyword>
<dbReference type="FunCoup" id="F6U8E5">
    <property type="interactions" value="353"/>
</dbReference>
<dbReference type="InterPro" id="IPR018369">
    <property type="entry name" value="Chaprnonin_Cpn10_CS"/>
</dbReference>
<evidence type="ECO:0000256" key="7">
    <source>
        <dbReference type="ARBA" id="ARBA00046576"/>
    </source>
</evidence>
<organism evidence="10 11">
    <name type="scientific">Ornithorhynchus anatinus</name>
    <name type="common">Duckbill platypus</name>
    <dbReference type="NCBI Taxonomy" id="9258"/>
    <lineage>
        <taxon>Eukaryota</taxon>
        <taxon>Metazoa</taxon>
        <taxon>Chordata</taxon>
        <taxon>Craniata</taxon>
        <taxon>Vertebrata</taxon>
        <taxon>Euteleostomi</taxon>
        <taxon>Mammalia</taxon>
        <taxon>Monotremata</taxon>
        <taxon>Ornithorhynchidae</taxon>
        <taxon>Ornithorhynchus</taxon>
    </lineage>
</organism>
<dbReference type="PRINTS" id="PR00297">
    <property type="entry name" value="CHAPERONIN10"/>
</dbReference>
<dbReference type="eggNOG" id="KOG1641">
    <property type="taxonomic scope" value="Eukaryota"/>
</dbReference>
<evidence type="ECO:0000256" key="4">
    <source>
        <dbReference type="ARBA" id="ARBA00029976"/>
    </source>
</evidence>
<dbReference type="GO" id="GO:0005739">
    <property type="term" value="C:mitochondrion"/>
    <property type="evidence" value="ECO:0000318"/>
    <property type="project" value="GO_Central"/>
</dbReference>
<dbReference type="PANTHER" id="PTHR10772:SF0">
    <property type="entry name" value="10 KDA HEAT SHOCK PROTEIN, MITOCHONDRIAL"/>
    <property type="match status" value="1"/>
</dbReference>
<dbReference type="GO" id="GO:0005524">
    <property type="term" value="F:ATP binding"/>
    <property type="evidence" value="ECO:0007669"/>
    <property type="project" value="InterPro"/>
</dbReference>
<comment type="subunit">
    <text evidence="7">Homoheptamer arranged in a ring structure. 2 heptameric Hsp10 rings interact with a Hsp60 tetradecamer in the structure of a back-to-back double heptameric ring to form the symmetrical football complex.</text>
</comment>
<proteinExistence type="inferred from homology"/>
<dbReference type="InterPro" id="IPR037124">
    <property type="entry name" value="Chaperonin_GroES_sf"/>
</dbReference>
<dbReference type="CDD" id="cd00320">
    <property type="entry name" value="cpn10"/>
    <property type="match status" value="1"/>
</dbReference>
<gene>
    <name evidence="10" type="primary">HSPE1</name>
</gene>
<evidence type="ECO:0000313" key="10">
    <source>
        <dbReference type="Ensembl" id="ENSOANP00000016516.3"/>
    </source>
</evidence>
<dbReference type="Proteomes" id="UP000002279">
    <property type="component" value="Chromosome 7"/>
</dbReference>
<evidence type="ECO:0000313" key="11">
    <source>
        <dbReference type="Proteomes" id="UP000002279"/>
    </source>
</evidence>
<dbReference type="AlphaFoldDB" id="F6U8E5"/>
<reference evidence="10" key="3">
    <citation type="submission" date="2025-09" db="UniProtKB">
        <authorList>
            <consortium name="Ensembl"/>
        </authorList>
    </citation>
    <scope>IDENTIFICATION</scope>
    <source>
        <strain evidence="10">Glennie</strain>
    </source>
</reference>